<protein>
    <submittedName>
        <fullName evidence="1">Uncharacterized protein</fullName>
    </submittedName>
</protein>
<dbReference type="EMBL" id="CM000833">
    <property type="protein sequence ID" value="EET04616.1"/>
    <property type="molecule type" value="Genomic_DNA"/>
</dbReference>
<evidence type="ECO:0000313" key="1">
    <source>
        <dbReference type="EMBL" id="EET04616.1"/>
    </source>
</evidence>
<dbReference type="Proteomes" id="UP000001812">
    <property type="component" value="Chromosome II"/>
</dbReference>
<reference evidence="1" key="1">
    <citation type="submission" date="2009-05" db="EMBL/GenBank/DDBJ databases">
        <authorList>
            <person name="Harkins D.M."/>
            <person name="DeShazer D."/>
            <person name="Woods D.E."/>
            <person name="Brinkac L.M."/>
            <person name="Brown K.A."/>
            <person name="Hung G.C."/>
            <person name="Tuanyok A."/>
            <person name="Zhang B."/>
            <person name="Nierman W.C."/>
        </authorList>
    </citation>
    <scope>NUCLEOTIDE SEQUENCE [LARGE SCALE GENOMIC DNA]</scope>
    <source>
        <strain evidence="1">1710a</strain>
    </source>
</reference>
<proteinExistence type="predicted"/>
<gene>
    <name evidence="1" type="ORF">BURPS1710A_A2181</name>
</gene>
<name>A0A0E1VX72_BURPE</name>
<organism evidence="1">
    <name type="scientific">Burkholderia pseudomallei 1710a</name>
    <dbReference type="NCBI Taxonomy" id="320371"/>
    <lineage>
        <taxon>Bacteria</taxon>
        <taxon>Pseudomonadati</taxon>
        <taxon>Pseudomonadota</taxon>
        <taxon>Betaproteobacteria</taxon>
        <taxon>Burkholderiales</taxon>
        <taxon>Burkholderiaceae</taxon>
        <taxon>Burkholderia</taxon>
        <taxon>pseudomallei group</taxon>
    </lineage>
</organism>
<accession>A0A0E1VX72</accession>
<dbReference type="RefSeq" id="WP_004529358.1">
    <property type="nucleotide sequence ID" value="NZ_CM000833.1"/>
</dbReference>
<sequence>MMRRRNMRVFANAEASRRNARRGLGGPLARLAKFSWPPPGSVKLRSSSPQSNISYFTTRGHVQCARPVLPGP</sequence>
<dbReference type="AlphaFoldDB" id="A0A0E1VX72"/>
<dbReference type="HOGENOM" id="CLU_2732240_0_0_4"/>